<dbReference type="RefSeq" id="XP_044564713.1">
    <property type="nucleotide sequence ID" value="XM_044701948.1"/>
</dbReference>
<dbReference type="Gene3D" id="2.120.10.30">
    <property type="entry name" value="TolB, C-terminal domain"/>
    <property type="match status" value="1"/>
</dbReference>
<proteinExistence type="predicted"/>
<accession>A0A6A5C2C2</accession>
<dbReference type="EMBL" id="VFQX01000022">
    <property type="protein sequence ID" value="KAF0980000.1"/>
    <property type="molecule type" value="Genomic_DNA"/>
</dbReference>
<dbReference type="AlphaFoldDB" id="A0A6A5C2C2"/>
<organism evidence="1 2">
    <name type="scientific">Naegleria fowleri</name>
    <name type="common">Brain eating amoeba</name>
    <dbReference type="NCBI Taxonomy" id="5763"/>
    <lineage>
        <taxon>Eukaryota</taxon>
        <taxon>Discoba</taxon>
        <taxon>Heterolobosea</taxon>
        <taxon>Tetramitia</taxon>
        <taxon>Eutetramitia</taxon>
        <taxon>Vahlkampfiidae</taxon>
        <taxon>Naegleria</taxon>
    </lineage>
</organism>
<dbReference type="VEuPathDB" id="AmoebaDB:NF0018950"/>
<dbReference type="SUPFAM" id="SSF50969">
    <property type="entry name" value="YVTN repeat-like/Quinoprotein amine dehydrogenase"/>
    <property type="match status" value="1"/>
</dbReference>
<dbReference type="InterPro" id="IPR011044">
    <property type="entry name" value="Quino_amine_DH_bsu"/>
</dbReference>
<evidence type="ECO:0000313" key="2">
    <source>
        <dbReference type="Proteomes" id="UP000444721"/>
    </source>
</evidence>
<reference evidence="1 2" key="1">
    <citation type="journal article" date="2019" name="Sci. Rep.">
        <title>Nanopore sequencing improves the draft genome of the human pathogenic amoeba Naegleria fowleri.</title>
        <authorList>
            <person name="Liechti N."/>
            <person name="Schurch N."/>
            <person name="Bruggmann R."/>
            <person name="Wittwer M."/>
        </authorList>
    </citation>
    <scope>NUCLEOTIDE SEQUENCE [LARGE SCALE GENOMIC DNA]</scope>
    <source>
        <strain evidence="1 2">ATCC 30894</strain>
    </source>
</reference>
<dbReference type="VEuPathDB" id="AmoebaDB:FDP41_001153"/>
<gene>
    <name evidence="1" type="ORF">FDP41_001153</name>
</gene>
<keyword evidence="2" id="KW-1185">Reference proteome</keyword>
<protein>
    <recommendedName>
        <fullName evidence="3">SMP-30/Gluconolactonase/LRE-like region domain-containing protein</fullName>
    </recommendedName>
</protein>
<sequence>MKRSEYEGKALDRIDERKIRKIYSTAPTSYPIFSALETQQDDIVILKLFDFNYAFSSSTMNGSSDEAEDFVNYLCKKLTQKMRARERLVKPFSMNFELAHVFSHTTKDHTIDTPCDVKISYIHGYILTTADDIHVFDLYTKKFITTFSIPDCELLYMSIEENFDGNNNDALFFDCYGHNCVFKYDLKRLIGKAIKKESHSCDFIWKSETIKQPRGMALWKDCLHFEENLLFVCDEQDNGSILILKSSTGQTIQTITSLDSPYGLTFDDIGKELFVSMLTSIEVFRKDNKNQSWVFDRLLHPETDEVYSQGLIYDKVSRTLISCDDETNRIQIFQPKNGSIIKEFNGDIFFPDSLCLNEMTGELYVCQDDGVKIFR</sequence>
<evidence type="ECO:0008006" key="3">
    <source>
        <dbReference type="Google" id="ProtNLM"/>
    </source>
</evidence>
<dbReference type="InterPro" id="IPR011042">
    <property type="entry name" value="6-blade_b-propeller_TolB-like"/>
</dbReference>
<name>A0A6A5C2C2_NAEFO</name>
<comment type="caution">
    <text evidence="1">The sequence shown here is derived from an EMBL/GenBank/DDBJ whole genome shotgun (WGS) entry which is preliminary data.</text>
</comment>
<dbReference type="OrthoDB" id="10342176at2759"/>
<dbReference type="GeneID" id="68108371"/>
<dbReference type="VEuPathDB" id="AmoebaDB:NfTy_049060"/>
<evidence type="ECO:0000313" key="1">
    <source>
        <dbReference type="EMBL" id="KAF0980000.1"/>
    </source>
</evidence>
<dbReference type="Proteomes" id="UP000444721">
    <property type="component" value="Unassembled WGS sequence"/>
</dbReference>